<keyword evidence="3" id="KW-0479">Metal-binding</keyword>
<sequence length="256" mass="30236">MDEREGTNFWCARIFAFALFQLRRMCFLHEFWREVAYTAALRNLKFFFFFLIASRRITLGNTKGKLNSMGNSVSQAQLEDYKETVKGKFDEKEIKHMYKLFMRAAPTGEMGPQEFKQYIEGLGIFKRMDHHEDYAQIFRGYDRDSSGFITFKEYLIYHLGIVYSTEELFDILFAMYDTDQNGYISKDEMVQVITNATRWMGDCDVENGEVQRSIESEVMRIIAFVDLDKDGRISREELRIVSQRHPEILEKLKNLA</sequence>
<dbReference type="SMART" id="SM00054">
    <property type="entry name" value="EFh"/>
    <property type="match status" value="3"/>
</dbReference>
<dbReference type="PRINTS" id="PR00450">
    <property type="entry name" value="RECOVERIN"/>
</dbReference>
<dbReference type="Pfam" id="PF13499">
    <property type="entry name" value="EF-hand_7"/>
    <property type="match status" value="1"/>
</dbReference>
<dbReference type="InterPro" id="IPR028846">
    <property type="entry name" value="Recoverin"/>
</dbReference>
<evidence type="ECO:0000256" key="3">
    <source>
        <dbReference type="ARBA" id="ARBA00022723"/>
    </source>
</evidence>
<dbReference type="OMA" id="VQMEDMR"/>
<evidence type="ECO:0000313" key="9">
    <source>
        <dbReference type="Proteomes" id="UP000051952"/>
    </source>
</evidence>
<dbReference type="GO" id="GO:0005509">
    <property type="term" value="F:calcium ion binding"/>
    <property type="evidence" value="ECO:0007669"/>
    <property type="project" value="InterPro"/>
</dbReference>
<dbReference type="InterPro" id="IPR002048">
    <property type="entry name" value="EF_hand_dom"/>
</dbReference>
<dbReference type="PANTHER" id="PTHR23055:SF178">
    <property type="entry name" value="NEUROCALCIN HOMOLOG"/>
    <property type="match status" value="1"/>
</dbReference>
<dbReference type="CDD" id="cd00051">
    <property type="entry name" value="EFh"/>
    <property type="match status" value="2"/>
</dbReference>
<feature type="domain" description="EF-hand" evidence="7">
    <location>
        <begin position="164"/>
        <end position="199"/>
    </location>
</feature>
<evidence type="ECO:0000256" key="2">
    <source>
        <dbReference type="ARBA" id="ARBA00022707"/>
    </source>
</evidence>
<dbReference type="EMBL" id="CYKH01001973">
    <property type="protein sequence ID" value="CUG91820.1"/>
    <property type="molecule type" value="Genomic_DNA"/>
</dbReference>
<dbReference type="InterPro" id="IPR011992">
    <property type="entry name" value="EF-hand-dom_pair"/>
</dbReference>
<reference evidence="9" key="1">
    <citation type="submission" date="2015-09" db="EMBL/GenBank/DDBJ databases">
        <authorList>
            <consortium name="Pathogen Informatics"/>
        </authorList>
    </citation>
    <scope>NUCLEOTIDE SEQUENCE [LARGE SCALE GENOMIC DNA]</scope>
    <source>
        <strain evidence="9">Lake Konstanz</strain>
    </source>
</reference>
<keyword evidence="5" id="KW-0106">Calcium</keyword>
<evidence type="ECO:0000256" key="6">
    <source>
        <dbReference type="ARBA" id="ARBA00023288"/>
    </source>
</evidence>
<dbReference type="AlphaFoldDB" id="A0A0S4JR21"/>
<dbReference type="Proteomes" id="UP000051952">
    <property type="component" value="Unassembled WGS sequence"/>
</dbReference>
<dbReference type="PANTHER" id="PTHR23055">
    <property type="entry name" value="CALCIUM BINDING PROTEINS"/>
    <property type="match status" value="1"/>
</dbReference>
<proteinExistence type="inferred from homology"/>
<keyword evidence="2" id="KW-0519">Myristate</keyword>
<dbReference type="SUPFAM" id="SSF47473">
    <property type="entry name" value="EF-hand"/>
    <property type="match status" value="1"/>
</dbReference>
<dbReference type="PROSITE" id="PS00018">
    <property type="entry name" value="EF_HAND_1"/>
    <property type="match status" value="2"/>
</dbReference>
<name>A0A0S4JR21_BODSA</name>
<accession>A0A0S4JR21</accession>
<evidence type="ECO:0000256" key="1">
    <source>
        <dbReference type="ARBA" id="ARBA00006049"/>
    </source>
</evidence>
<keyword evidence="9" id="KW-1185">Reference proteome</keyword>
<dbReference type="VEuPathDB" id="TriTrypDB:BSAL_34295"/>
<dbReference type="OrthoDB" id="26525at2759"/>
<evidence type="ECO:0000259" key="7">
    <source>
        <dbReference type="PROSITE" id="PS50222"/>
    </source>
</evidence>
<comment type="similarity">
    <text evidence="1">Belongs to the recoverin family.</text>
</comment>
<keyword evidence="6" id="KW-0449">Lipoprotein</keyword>
<dbReference type="Gene3D" id="1.10.238.10">
    <property type="entry name" value="EF-hand"/>
    <property type="match status" value="1"/>
</dbReference>
<organism evidence="8 9">
    <name type="scientific">Bodo saltans</name>
    <name type="common">Flagellated protozoan</name>
    <dbReference type="NCBI Taxonomy" id="75058"/>
    <lineage>
        <taxon>Eukaryota</taxon>
        <taxon>Discoba</taxon>
        <taxon>Euglenozoa</taxon>
        <taxon>Kinetoplastea</taxon>
        <taxon>Metakinetoplastina</taxon>
        <taxon>Eubodonida</taxon>
        <taxon>Bodonidae</taxon>
        <taxon>Bodo</taxon>
    </lineage>
</organism>
<keyword evidence="4" id="KW-0677">Repeat</keyword>
<dbReference type="PROSITE" id="PS50222">
    <property type="entry name" value="EF_HAND_2"/>
    <property type="match status" value="2"/>
</dbReference>
<protein>
    <submittedName>
        <fullName evidence="8">Calcium-binding protein, putative</fullName>
    </submittedName>
</protein>
<evidence type="ECO:0000256" key="4">
    <source>
        <dbReference type="ARBA" id="ARBA00022737"/>
    </source>
</evidence>
<evidence type="ECO:0000313" key="8">
    <source>
        <dbReference type="EMBL" id="CUG91820.1"/>
    </source>
</evidence>
<feature type="domain" description="EF-hand" evidence="7">
    <location>
        <begin position="213"/>
        <end position="248"/>
    </location>
</feature>
<gene>
    <name evidence="8" type="ORF">BSAL_34295</name>
</gene>
<evidence type="ECO:0000256" key="5">
    <source>
        <dbReference type="ARBA" id="ARBA00022837"/>
    </source>
</evidence>
<dbReference type="InterPro" id="IPR018247">
    <property type="entry name" value="EF_Hand_1_Ca_BS"/>
</dbReference>